<dbReference type="Pfam" id="PF00144">
    <property type="entry name" value="Beta-lactamase"/>
    <property type="match status" value="1"/>
</dbReference>
<evidence type="ECO:0000313" key="2">
    <source>
        <dbReference type="EMBL" id="SJZ48318.1"/>
    </source>
</evidence>
<dbReference type="STRING" id="634771.SAMN04488128_101417"/>
<reference evidence="3" key="1">
    <citation type="submission" date="2017-02" db="EMBL/GenBank/DDBJ databases">
        <authorList>
            <person name="Varghese N."/>
            <person name="Submissions S."/>
        </authorList>
    </citation>
    <scope>NUCLEOTIDE SEQUENCE [LARGE SCALE GENOMIC DNA]</scope>
    <source>
        <strain evidence="3">DSM 22224</strain>
    </source>
</reference>
<organism evidence="2 3">
    <name type="scientific">Chitinophaga eiseniae</name>
    <dbReference type="NCBI Taxonomy" id="634771"/>
    <lineage>
        <taxon>Bacteria</taxon>
        <taxon>Pseudomonadati</taxon>
        <taxon>Bacteroidota</taxon>
        <taxon>Chitinophagia</taxon>
        <taxon>Chitinophagales</taxon>
        <taxon>Chitinophagaceae</taxon>
        <taxon>Chitinophaga</taxon>
    </lineage>
</organism>
<dbReference type="PROSITE" id="PS51257">
    <property type="entry name" value="PROKAR_LIPOPROTEIN"/>
    <property type="match status" value="1"/>
</dbReference>
<gene>
    <name evidence="2" type="ORF">SAMN04488128_101417</name>
</gene>
<name>A0A1T4L149_9BACT</name>
<dbReference type="EMBL" id="FUWZ01000001">
    <property type="protein sequence ID" value="SJZ48318.1"/>
    <property type="molecule type" value="Genomic_DNA"/>
</dbReference>
<evidence type="ECO:0000313" key="3">
    <source>
        <dbReference type="Proteomes" id="UP000190367"/>
    </source>
</evidence>
<dbReference type="Proteomes" id="UP000190367">
    <property type="component" value="Unassembled WGS sequence"/>
</dbReference>
<dbReference type="InterPro" id="IPR050789">
    <property type="entry name" value="Diverse_Enzym_Activities"/>
</dbReference>
<dbReference type="PANTHER" id="PTHR43283">
    <property type="entry name" value="BETA-LACTAMASE-RELATED"/>
    <property type="match status" value="1"/>
</dbReference>
<evidence type="ECO:0000259" key="1">
    <source>
        <dbReference type="Pfam" id="PF00144"/>
    </source>
</evidence>
<feature type="domain" description="Beta-lactamase-related" evidence="1">
    <location>
        <begin position="61"/>
        <end position="345"/>
    </location>
</feature>
<proteinExistence type="predicted"/>
<dbReference type="PANTHER" id="PTHR43283:SF7">
    <property type="entry name" value="BETA-LACTAMASE-RELATED DOMAIN-CONTAINING PROTEIN"/>
    <property type="match status" value="1"/>
</dbReference>
<dbReference type="AlphaFoldDB" id="A0A1T4L149"/>
<keyword evidence="3" id="KW-1185">Reference proteome</keyword>
<accession>A0A1T4L149</accession>
<dbReference type="SUPFAM" id="SSF56601">
    <property type="entry name" value="beta-lactamase/transpeptidase-like"/>
    <property type="match status" value="1"/>
</dbReference>
<dbReference type="InterPro" id="IPR012338">
    <property type="entry name" value="Beta-lactam/transpept-like"/>
</dbReference>
<protein>
    <submittedName>
        <fullName evidence="2">CubicO group peptidase, beta-lactamase class C family</fullName>
    </submittedName>
</protein>
<sequence length="369" mass="41362">MRNAIPLLLALFLCACHNNDDKPVPETPDQETGTFDEANIDKQQIITLENQIRNGKYNIHSLIILRKNKLIYEQYFAGEDAVFPTPVGKIPHTRDSLHDCRSVTKSIVSACVGIALAQGKIKSIDDKIFDYFPAYRQYATGDKANITIRHLLTMTPGLKWNERISYDDPTNSERQMLEAQDPTGFVLQCKSAAKPGTLFNYSGGNTHLLGQIVEKTTGMSIRDFADRYLFLPLGITQFLWSARADGIYWMPSGLRMRPIDMAHIGRLYMQQGQWQGKQLIPAAWIAQSTQWTVDSDEKNVGYGFQFWCTQQQVAGQQAAMVQAEGNGGQIIAMIPSLDLEIVMTAGYYNDTTDQANQVLVRDVLGAVKK</sequence>
<dbReference type="RefSeq" id="WP_078667109.1">
    <property type="nucleotide sequence ID" value="NZ_FUWZ01000001.1"/>
</dbReference>
<dbReference type="InterPro" id="IPR001466">
    <property type="entry name" value="Beta-lactam-related"/>
</dbReference>
<dbReference type="OrthoDB" id="1185352at2"/>
<dbReference type="Gene3D" id="3.40.710.10">
    <property type="entry name" value="DD-peptidase/beta-lactamase superfamily"/>
    <property type="match status" value="1"/>
</dbReference>